<dbReference type="InterPro" id="IPR058565">
    <property type="entry name" value="Ig_TRAPPC9_Trs120_1st"/>
</dbReference>
<dbReference type="Pfam" id="PF26280">
    <property type="entry name" value="Ig_TRAPPC9-Trs120_2nd"/>
    <property type="match status" value="1"/>
</dbReference>
<reference evidence="8" key="1">
    <citation type="submission" date="2021-10" db="EMBL/GenBank/DDBJ databases">
        <title>De novo Genome Assembly of Clathrus columnatus (Basidiomycota, Fungi) Using Illumina and Nanopore Sequence Data.</title>
        <authorList>
            <person name="Ogiso-Tanaka E."/>
            <person name="Itagaki H."/>
            <person name="Hosoya T."/>
            <person name="Hosaka K."/>
        </authorList>
    </citation>
    <scope>NUCLEOTIDE SEQUENCE</scope>
    <source>
        <strain evidence="8">MO-923</strain>
    </source>
</reference>
<evidence type="ECO:0000259" key="4">
    <source>
        <dbReference type="Pfam" id="PF26251"/>
    </source>
</evidence>
<feature type="domain" description="Trs120/TRAPPC9 first Ig-like" evidence="5">
    <location>
        <begin position="646"/>
        <end position="848"/>
    </location>
</feature>
<dbReference type="PANTHER" id="PTHR21512:SF5">
    <property type="entry name" value="TRAFFICKING PROTEIN PARTICLE COMPLEX SUBUNIT 9"/>
    <property type="match status" value="1"/>
</dbReference>
<comment type="subcellular location">
    <subcellularLocation>
        <location evidence="1">Golgi apparatus</location>
    </subcellularLocation>
</comment>
<evidence type="ECO:0000313" key="8">
    <source>
        <dbReference type="EMBL" id="GJJ12127.1"/>
    </source>
</evidence>
<evidence type="ECO:0000256" key="1">
    <source>
        <dbReference type="ARBA" id="ARBA00004555"/>
    </source>
</evidence>
<organism evidence="8 9">
    <name type="scientific">Clathrus columnatus</name>
    <dbReference type="NCBI Taxonomy" id="1419009"/>
    <lineage>
        <taxon>Eukaryota</taxon>
        <taxon>Fungi</taxon>
        <taxon>Dikarya</taxon>
        <taxon>Basidiomycota</taxon>
        <taxon>Agaricomycotina</taxon>
        <taxon>Agaricomycetes</taxon>
        <taxon>Phallomycetidae</taxon>
        <taxon>Phallales</taxon>
        <taxon>Clathraceae</taxon>
        <taxon>Clathrus</taxon>
    </lineage>
</organism>
<protein>
    <submittedName>
        <fullName evidence="8">Uncharacterized protein</fullName>
    </submittedName>
</protein>
<dbReference type="Pfam" id="PF26283">
    <property type="entry name" value="Ig_TRAPPC9-Trs120_4th"/>
    <property type="match status" value="1"/>
</dbReference>
<evidence type="ECO:0000259" key="6">
    <source>
        <dbReference type="Pfam" id="PF26282"/>
    </source>
</evidence>
<feature type="domain" description="Trs120/TRAPPC9 TPR region" evidence="4">
    <location>
        <begin position="421"/>
        <end position="632"/>
    </location>
</feature>
<dbReference type="Pfam" id="PF26282">
    <property type="entry name" value="Ig_TRAPPC9-Trs120_3rd"/>
    <property type="match status" value="1"/>
</dbReference>
<comment type="caution">
    <text evidence="8">The sequence shown here is derived from an EMBL/GenBank/DDBJ whole genome shotgun (WGS) entry which is preliminary data.</text>
</comment>
<dbReference type="EMBL" id="BPWL01000007">
    <property type="protein sequence ID" value="GJJ12127.1"/>
    <property type="molecule type" value="Genomic_DNA"/>
</dbReference>
<dbReference type="InterPro" id="IPR013935">
    <property type="entry name" value="Trs120_TRAPPC9"/>
</dbReference>
<dbReference type="Pfam" id="PF26254">
    <property type="entry name" value="Ig_TRAPPC9-Trs120_1st"/>
    <property type="match status" value="1"/>
</dbReference>
<dbReference type="InterPro" id="IPR058564">
    <property type="entry name" value="TPR_TRAPPC9_Trs120"/>
</dbReference>
<feature type="domain" description="Trs120/TRAPPC9 fourth Ig-like" evidence="7">
    <location>
        <begin position="1175"/>
        <end position="1269"/>
    </location>
</feature>
<dbReference type="InterPro" id="IPR058567">
    <property type="entry name" value="Ig_TRAPPC9_Trs120_3rd"/>
</dbReference>
<name>A0AAV5AEH6_9AGAM</name>
<dbReference type="Proteomes" id="UP001050691">
    <property type="component" value="Unassembled WGS sequence"/>
</dbReference>
<evidence type="ECO:0000256" key="2">
    <source>
        <dbReference type="ARBA" id="ARBA00023034"/>
    </source>
</evidence>
<dbReference type="InterPro" id="IPR058563">
    <property type="entry name" value="Trs120_TRAPPC9_N"/>
</dbReference>
<keyword evidence="9" id="KW-1185">Reference proteome</keyword>
<accession>A0AAV5AEH6</accession>
<dbReference type="InterPro" id="IPR058568">
    <property type="entry name" value="Ig_TRAPPC9_Trs120_4th"/>
</dbReference>
<gene>
    <name evidence="8" type="ORF">Clacol_006368</name>
</gene>
<evidence type="ECO:0000313" key="9">
    <source>
        <dbReference type="Proteomes" id="UP001050691"/>
    </source>
</evidence>
<feature type="domain" description="Trs120/TRAPPC9 N-terminal" evidence="3">
    <location>
        <begin position="10"/>
        <end position="318"/>
    </location>
</feature>
<dbReference type="Pfam" id="PF08626">
    <property type="entry name" value="TRAPPC9-Trs120"/>
    <property type="match status" value="1"/>
</dbReference>
<evidence type="ECO:0000259" key="5">
    <source>
        <dbReference type="Pfam" id="PF26254"/>
    </source>
</evidence>
<dbReference type="Pfam" id="PF26251">
    <property type="entry name" value="TPR_TRAPPC9-Trs120"/>
    <property type="match status" value="1"/>
</dbReference>
<feature type="domain" description="Trs120/TRAPPC9 third Ig-like" evidence="6">
    <location>
        <begin position="999"/>
        <end position="1168"/>
    </location>
</feature>
<evidence type="ECO:0000259" key="7">
    <source>
        <dbReference type="Pfam" id="PF26283"/>
    </source>
</evidence>
<dbReference type="PANTHER" id="PTHR21512">
    <property type="entry name" value="TRAFFICKING PROTEIN PARTICLE COMPLEX SUBUNIT 9"/>
    <property type="match status" value="1"/>
</dbReference>
<dbReference type="GO" id="GO:0005802">
    <property type="term" value="C:trans-Golgi network"/>
    <property type="evidence" value="ECO:0007669"/>
    <property type="project" value="TreeGrafter"/>
</dbReference>
<sequence length="1293" mass="144598">MDFAPFASLCHIRILIVPVGNIKQTSYEKWSKTIQTFQTIRLEDITPNKRDEYARFMPSPLSNGFLHLEYVSHPPPIWQAPLTLFRPSEFPLGIIGIADDSSNLTEIQSQFNAEIAQLFSANSFFPLSQNCYVFEDEEPTKRISPTTESEIPPGLIVIPKIMGHKNVYVGTLIAELCSGILTEFANIAKVVESSGGMEMINFGFFPIVTGMSENRVDIFEKGRGNVAGRPISTRNLATSAFNLPATSIASKRQSGTTVPPTGRLFKFLGDLFLLAGRSSDAGVWYEKSISLLSKTPEDSIWHASAMEGLCVVQFLDNWGASAEPDQKEIWREMADKLSHASNLYSRVSPGPVTASSQLDATLITYLYTSCVCRHTVLLFSVWGTKGWGIGTFNTLLYPGLPPSLTQLDADEYQRHRLTATTAINCAQISLVLAQAHGPFLLHLEPYDRIRLLRFMATVYSAIGFQRKEVYILRELLSSIMDTLVSSREEILKGSKSPREETNGSLNLKESGNLAFRTLESPQGNESITRLGKYICEVYGIDLTSVKLLGNDQTIQTKLDTPFESPPSQYGWDDLQLGAVREAVAIAEALPDYAAVAQFDLSALRILGDILSSQDQNYLYSSSARAFLTARRRGDDRRVEYWARNPVVKIEINPLPFVRLPLEYQARHLAPPAENGSTATGERDPFIYNPRLTLSKSKRQTLVVQNEPIELLITLRNPYAFDFELPSLSLSTTGVPFNMEPISISLPANSIQTKQIVITPLESGLLVLKGCTVQAPNGVPHEFLLPISTPEAETAQEIYRSKWNAEAIRVKETGLNARPWLRQQRLFTLTKSRAKTTSTPSFLECMVAPEQPLIRIRRTSLTHGAVMMYDGESSTIRLTIENVSTVPVQFLKVVCSDSTMIQARQALDDGELSVFETYETEYELLRRPVLKWDMSTEPKSIAPGKTTVLTITCTGKLNCTSGSLQILYSSTAIDKLSPSEMCYTRQIVYPVVVTVYSSLECSNMEIIPFNTMIKPWNSKSTQGVPFEHDALRLEEEANDWCLFMIDIRNTYGTPFEVTFERNQDGTSSDVVTQLVSPGATSKVLIPLRRFSLPGSTVNMAIPTLLDRQFIVSKTNLTAEEERHQRELFWYREELFRRVKGRWKEIGGNRFGSLSLRHQRFTAHMLNVIRTDQATVKLSLVMDEKDSPSSKGITTARANEFVYLRAKLKNQSSDPLIMTMQVSISPGEYVLFDGIMSNIPVGKMKAGEERQLDFGVCFVSEGLFDIRAEITILLEGGRSKDVRTEEGHLRVFIGE</sequence>
<evidence type="ECO:0000259" key="3">
    <source>
        <dbReference type="Pfam" id="PF08626"/>
    </source>
</evidence>
<proteinExistence type="predicted"/>
<keyword evidence="2" id="KW-0333">Golgi apparatus</keyword>